<dbReference type="Gene3D" id="1.10.10.60">
    <property type="entry name" value="Homeodomain-like"/>
    <property type="match status" value="1"/>
</dbReference>
<reference evidence="8" key="1">
    <citation type="submission" date="2018-01" db="EMBL/GenBank/DDBJ databases">
        <authorList>
            <person name="Mao J.F."/>
        </authorList>
    </citation>
    <scope>NUCLEOTIDE SEQUENCE</scope>
    <source>
        <strain evidence="8">Huo1</strain>
        <tissue evidence="8">Leaf</tissue>
    </source>
</reference>
<dbReference type="CDD" id="cd12203">
    <property type="entry name" value="GT1"/>
    <property type="match status" value="1"/>
</dbReference>
<evidence type="ECO:0000256" key="1">
    <source>
        <dbReference type="ARBA" id="ARBA00004123"/>
    </source>
</evidence>
<keyword evidence="9" id="KW-1185">Reference proteome</keyword>
<feature type="region of interest" description="Disordered" evidence="6">
    <location>
        <begin position="1"/>
        <end position="49"/>
    </location>
</feature>
<dbReference type="GO" id="GO:0003677">
    <property type="term" value="F:DNA binding"/>
    <property type="evidence" value="ECO:0007669"/>
    <property type="project" value="UniProtKB-KW"/>
</dbReference>
<evidence type="ECO:0000256" key="4">
    <source>
        <dbReference type="ARBA" id="ARBA00023163"/>
    </source>
</evidence>
<keyword evidence="2" id="KW-0805">Transcription regulation</keyword>
<dbReference type="Pfam" id="PF26214">
    <property type="entry name" value="Ubiquitin_GT-1"/>
    <property type="match status" value="2"/>
</dbReference>
<name>A0A8X8Y5X1_SALSN</name>
<protein>
    <recommendedName>
        <fullName evidence="7">Myb-like domain-containing protein</fullName>
    </recommendedName>
</protein>
<dbReference type="PROSITE" id="PS50090">
    <property type="entry name" value="MYB_LIKE"/>
    <property type="match status" value="1"/>
</dbReference>
<dbReference type="GO" id="GO:0005634">
    <property type="term" value="C:nucleus"/>
    <property type="evidence" value="ECO:0007669"/>
    <property type="project" value="UniProtKB-SubCell"/>
</dbReference>
<evidence type="ECO:0000256" key="3">
    <source>
        <dbReference type="ARBA" id="ARBA00023125"/>
    </source>
</evidence>
<accession>A0A8X8Y5X1</accession>
<dbReference type="AlphaFoldDB" id="A0A8X8Y5X1"/>
<organism evidence="8">
    <name type="scientific">Salvia splendens</name>
    <name type="common">Scarlet sage</name>
    <dbReference type="NCBI Taxonomy" id="180675"/>
    <lineage>
        <taxon>Eukaryota</taxon>
        <taxon>Viridiplantae</taxon>
        <taxon>Streptophyta</taxon>
        <taxon>Embryophyta</taxon>
        <taxon>Tracheophyta</taxon>
        <taxon>Spermatophyta</taxon>
        <taxon>Magnoliopsida</taxon>
        <taxon>eudicotyledons</taxon>
        <taxon>Gunneridae</taxon>
        <taxon>Pentapetalae</taxon>
        <taxon>asterids</taxon>
        <taxon>lamiids</taxon>
        <taxon>Lamiales</taxon>
        <taxon>Lamiaceae</taxon>
        <taxon>Nepetoideae</taxon>
        <taxon>Mentheae</taxon>
        <taxon>Salviinae</taxon>
        <taxon>Salvia</taxon>
        <taxon>Salvia subgen. Calosphace</taxon>
        <taxon>core Calosphace</taxon>
    </lineage>
</organism>
<dbReference type="InterPro" id="IPR009057">
    <property type="entry name" value="Homeodomain-like_sf"/>
</dbReference>
<dbReference type="InterPro" id="IPR001005">
    <property type="entry name" value="SANT/Myb"/>
</dbReference>
<dbReference type="Pfam" id="PF13837">
    <property type="entry name" value="Myb_DNA-bind_4"/>
    <property type="match status" value="1"/>
</dbReference>
<dbReference type="PANTHER" id="PTHR21654">
    <property type="entry name" value="FI21293P1"/>
    <property type="match status" value="1"/>
</dbReference>
<sequence length="368" mass="41985">MHQEQEESAADFNNEDTMIAEMSGEDDPANQSSFKPLLPPPPPRKRGETWCEEETRALISLRKETNFMFSASKFNQHLWDYIHATMRERGFDRSAAMCVEKWRNLLKQYRRVKQNKNHDADGSDKMNFYNEIDEVMMEGGGNGKDSELGSFVQSVGEKVCPFPAFPDTLAFLYQDMDDASLTFGHMEGTGGSATHMDLEAHPLSITTEADAVNVSPWNWKDTLPGKGEQRNTYCGRVITVKMGEYTKRIGIDGSGDAIKETIKSVFGLRTKRPFWLEDEDNIVRALDREMPIGNYILHVDEGLMIRVCSPEHLPVHTEEKTFFTDDDFCQFLSRRCWTCLRENNGYRHIDSMDELCPGAVYRGVSSIN</sequence>
<comment type="caution">
    <text evidence="8">The sequence shown here is derived from an EMBL/GenBank/DDBJ whole genome shotgun (WGS) entry which is preliminary data.</text>
</comment>
<evidence type="ECO:0000259" key="7">
    <source>
        <dbReference type="PROSITE" id="PS50090"/>
    </source>
</evidence>
<evidence type="ECO:0000313" key="9">
    <source>
        <dbReference type="Proteomes" id="UP000298416"/>
    </source>
</evidence>
<evidence type="ECO:0000313" key="8">
    <source>
        <dbReference type="EMBL" id="KAG6425464.1"/>
    </source>
</evidence>
<reference evidence="8" key="2">
    <citation type="submission" date="2020-08" db="EMBL/GenBank/DDBJ databases">
        <title>Plant Genome Project.</title>
        <authorList>
            <person name="Zhang R.-G."/>
        </authorList>
    </citation>
    <scope>NUCLEOTIDE SEQUENCE</scope>
    <source>
        <strain evidence="8">Huo1</strain>
        <tissue evidence="8">Leaf</tissue>
    </source>
</reference>
<gene>
    <name evidence="8" type="ORF">SASPL_115899</name>
</gene>
<dbReference type="InterPro" id="IPR058943">
    <property type="entry name" value="GT-1/4_C"/>
</dbReference>
<keyword evidence="5" id="KW-0539">Nucleus</keyword>
<proteinExistence type="predicted"/>
<keyword evidence="4" id="KW-0804">Transcription</keyword>
<comment type="subcellular location">
    <subcellularLocation>
        <location evidence="1">Nucleus</location>
    </subcellularLocation>
</comment>
<keyword evidence="3" id="KW-0238">DNA-binding</keyword>
<dbReference type="InterPro" id="IPR044822">
    <property type="entry name" value="Myb_DNA-bind_4"/>
</dbReference>
<dbReference type="EMBL" id="PNBA02000005">
    <property type="protein sequence ID" value="KAG6425464.1"/>
    <property type="molecule type" value="Genomic_DNA"/>
</dbReference>
<evidence type="ECO:0000256" key="2">
    <source>
        <dbReference type="ARBA" id="ARBA00023015"/>
    </source>
</evidence>
<dbReference type="PANTHER" id="PTHR21654:SF84">
    <property type="entry name" value="SI:DKEY-66I24.7"/>
    <property type="match status" value="1"/>
</dbReference>
<dbReference type="SUPFAM" id="SSF46689">
    <property type="entry name" value="Homeodomain-like"/>
    <property type="match status" value="1"/>
</dbReference>
<evidence type="ECO:0000256" key="5">
    <source>
        <dbReference type="ARBA" id="ARBA00023242"/>
    </source>
</evidence>
<dbReference type="GO" id="GO:0006355">
    <property type="term" value="P:regulation of DNA-templated transcription"/>
    <property type="evidence" value="ECO:0007669"/>
    <property type="project" value="UniProtKB-ARBA"/>
</dbReference>
<evidence type="ECO:0000256" key="6">
    <source>
        <dbReference type="SAM" id="MobiDB-lite"/>
    </source>
</evidence>
<dbReference type="Proteomes" id="UP000298416">
    <property type="component" value="Unassembled WGS sequence"/>
</dbReference>
<feature type="domain" description="Myb-like" evidence="7">
    <location>
        <begin position="42"/>
        <end position="106"/>
    </location>
</feature>